<evidence type="ECO:0000313" key="1">
    <source>
        <dbReference type="EMBL" id="MBC3516375.1"/>
    </source>
</evidence>
<keyword evidence="2" id="KW-1185">Reference proteome</keyword>
<name>A0A8J6LVH1_9FIRM</name>
<evidence type="ECO:0000313" key="2">
    <source>
        <dbReference type="Proteomes" id="UP000597668"/>
    </source>
</evidence>
<dbReference type="InterPro" id="IPR038559">
    <property type="entry name" value="XkdN-like_sf"/>
</dbReference>
<dbReference type="Gene3D" id="3.30.2220.30">
    <property type="match status" value="1"/>
</dbReference>
<accession>A0A8J6LVH1</accession>
<dbReference type="RefSeq" id="WP_186488051.1">
    <property type="nucleotide sequence ID" value="NZ_JACOGI010000001.1"/>
</dbReference>
<dbReference type="EMBL" id="JACOGI010000001">
    <property type="protein sequence ID" value="MBC3516375.1"/>
    <property type="molecule type" value="Genomic_DNA"/>
</dbReference>
<comment type="caution">
    <text evidence="1">The sequence shown here is derived from an EMBL/GenBank/DDBJ whole genome shotgun (WGS) entry which is preliminary data.</text>
</comment>
<dbReference type="AlphaFoldDB" id="A0A8J6LVH1"/>
<evidence type="ECO:0008006" key="3">
    <source>
        <dbReference type="Google" id="ProtNLM"/>
    </source>
</evidence>
<protein>
    <recommendedName>
        <fullName evidence="3">Phage XkdN-like protein</fullName>
    </recommendedName>
</protein>
<dbReference type="Pfam" id="PF08890">
    <property type="entry name" value="Phage_TAC_5"/>
    <property type="match status" value="1"/>
</dbReference>
<sequence length="139" mass="16011">MSALEQFLLSGEFEDQQQEIEVRLSDRFKFPFKVRALTQEENKTIRKSCQRTTIDKKTRQKVTETDTDLYTDRLMVASTVDPNFKSAELQERFGVRDGKAESLLGVMLRSGEYTALMDAVMEVNGYKDDVNDLIEEAKN</sequence>
<gene>
    <name evidence="1" type="ORF">H8K20_08195</name>
</gene>
<proteinExistence type="predicted"/>
<organism evidence="1 2">
    <name type="scientific">Neobittarella massiliensis</name>
    <name type="common">ex Bilen et al. 2018</name>
    <dbReference type="NCBI Taxonomy" id="2041842"/>
    <lineage>
        <taxon>Bacteria</taxon>
        <taxon>Bacillati</taxon>
        <taxon>Bacillota</taxon>
        <taxon>Clostridia</taxon>
        <taxon>Eubacteriales</taxon>
        <taxon>Oscillospiraceae</taxon>
        <taxon>Neobittarella (ex Bilen et al. 2018)</taxon>
    </lineage>
</organism>
<dbReference type="Proteomes" id="UP000597668">
    <property type="component" value="Unassembled WGS sequence"/>
</dbReference>
<dbReference type="InterPro" id="IPR014986">
    <property type="entry name" value="XkdN-like"/>
</dbReference>
<reference evidence="1" key="1">
    <citation type="submission" date="2020-08" db="EMBL/GenBank/DDBJ databases">
        <authorList>
            <person name="Liu C."/>
            <person name="Sun Q."/>
        </authorList>
    </citation>
    <scope>NUCLEOTIDE SEQUENCE</scope>
    <source>
        <strain evidence="1">NSJ-65</strain>
    </source>
</reference>